<evidence type="ECO:0000256" key="1">
    <source>
        <dbReference type="SAM" id="MobiDB-lite"/>
    </source>
</evidence>
<name>A0AAD3XR15_NEPGR</name>
<feature type="domain" description="Integrase catalytic" evidence="2">
    <location>
        <begin position="31"/>
        <end position="204"/>
    </location>
</feature>
<accession>A0AAD3XR15</accession>
<sequence>MIFLNNINYDTWQSKMSELLFVKCMYNPVFTTQNPEAKLDKEWTLENNQTSAEVREVNATSNVESSDLWHERLGHMSKRGMSHLTRKVPKIFEQFHALVERETGKKLKAVRSDNGREYIGTFDTYYRSHAVRHQRMPPKTLQLNGVVKQMNRTLMEMIICLLSEAKLPGSFWAKALKMATYVVNRSPSKPLKGEVLGKKWIGMEQSYIHLRIFGFFVEKEKIEDIGKDMKALFGTSRMDKVNIETIRPVPPEYKDNGPRVVEDNNEAVTVPNEDHNEAFS</sequence>
<dbReference type="InterPro" id="IPR039537">
    <property type="entry name" value="Retrotran_Ty1/copia-like"/>
</dbReference>
<evidence type="ECO:0000259" key="2">
    <source>
        <dbReference type="PROSITE" id="PS50994"/>
    </source>
</evidence>
<evidence type="ECO:0000313" key="3">
    <source>
        <dbReference type="EMBL" id="GMH13155.1"/>
    </source>
</evidence>
<dbReference type="Gene3D" id="3.30.420.10">
    <property type="entry name" value="Ribonuclease H-like superfamily/Ribonuclease H"/>
    <property type="match status" value="1"/>
</dbReference>
<dbReference type="InterPro" id="IPR012337">
    <property type="entry name" value="RNaseH-like_sf"/>
</dbReference>
<reference evidence="3" key="1">
    <citation type="submission" date="2023-05" db="EMBL/GenBank/DDBJ databases">
        <title>Nepenthes gracilis genome sequencing.</title>
        <authorList>
            <person name="Fukushima K."/>
        </authorList>
    </citation>
    <scope>NUCLEOTIDE SEQUENCE</scope>
    <source>
        <strain evidence="3">SING2019-196</strain>
    </source>
</reference>
<dbReference type="InterPro" id="IPR025724">
    <property type="entry name" value="GAG-pre-integrase_dom"/>
</dbReference>
<comment type="caution">
    <text evidence="3">The sequence shown here is derived from an EMBL/GenBank/DDBJ whole genome shotgun (WGS) entry which is preliminary data.</text>
</comment>
<dbReference type="Proteomes" id="UP001279734">
    <property type="component" value="Unassembled WGS sequence"/>
</dbReference>
<dbReference type="PANTHER" id="PTHR42648:SF28">
    <property type="entry name" value="TRANSPOSON-ENCODED PROTEIN WITH RIBONUCLEASE H-LIKE AND RETROVIRUS ZINC FINGER-LIKE DOMAINS"/>
    <property type="match status" value="1"/>
</dbReference>
<dbReference type="GO" id="GO:0015074">
    <property type="term" value="P:DNA integration"/>
    <property type="evidence" value="ECO:0007669"/>
    <property type="project" value="InterPro"/>
</dbReference>
<dbReference type="Pfam" id="PF13976">
    <property type="entry name" value="gag_pre-integrs"/>
    <property type="match status" value="1"/>
</dbReference>
<evidence type="ECO:0000313" key="4">
    <source>
        <dbReference type="Proteomes" id="UP001279734"/>
    </source>
</evidence>
<dbReference type="SUPFAM" id="SSF53098">
    <property type="entry name" value="Ribonuclease H-like"/>
    <property type="match status" value="1"/>
</dbReference>
<dbReference type="EMBL" id="BSYO01000012">
    <property type="protein sequence ID" value="GMH13155.1"/>
    <property type="molecule type" value="Genomic_DNA"/>
</dbReference>
<dbReference type="PROSITE" id="PS50994">
    <property type="entry name" value="INTEGRASE"/>
    <property type="match status" value="1"/>
</dbReference>
<dbReference type="PANTHER" id="PTHR42648">
    <property type="entry name" value="TRANSPOSASE, PUTATIVE-RELATED"/>
    <property type="match status" value="1"/>
</dbReference>
<protein>
    <recommendedName>
        <fullName evidence="2">Integrase catalytic domain-containing protein</fullName>
    </recommendedName>
</protein>
<dbReference type="InterPro" id="IPR036397">
    <property type="entry name" value="RNaseH_sf"/>
</dbReference>
<gene>
    <name evidence="3" type="ORF">Nepgr_014996</name>
</gene>
<feature type="compositionally biased region" description="Basic and acidic residues" evidence="1">
    <location>
        <begin position="252"/>
        <end position="262"/>
    </location>
</feature>
<proteinExistence type="predicted"/>
<dbReference type="InterPro" id="IPR001584">
    <property type="entry name" value="Integrase_cat-core"/>
</dbReference>
<keyword evidence="4" id="KW-1185">Reference proteome</keyword>
<feature type="region of interest" description="Disordered" evidence="1">
    <location>
        <begin position="252"/>
        <end position="280"/>
    </location>
</feature>
<dbReference type="AlphaFoldDB" id="A0AAD3XR15"/>
<dbReference type="GO" id="GO:0003676">
    <property type="term" value="F:nucleic acid binding"/>
    <property type="evidence" value="ECO:0007669"/>
    <property type="project" value="InterPro"/>
</dbReference>
<organism evidence="3 4">
    <name type="scientific">Nepenthes gracilis</name>
    <name type="common">Slender pitcher plant</name>
    <dbReference type="NCBI Taxonomy" id="150966"/>
    <lineage>
        <taxon>Eukaryota</taxon>
        <taxon>Viridiplantae</taxon>
        <taxon>Streptophyta</taxon>
        <taxon>Embryophyta</taxon>
        <taxon>Tracheophyta</taxon>
        <taxon>Spermatophyta</taxon>
        <taxon>Magnoliopsida</taxon>
        <taxon>eudicotyledons</taxon>
        <taxon>Gunneridae</taxon>
        <taxon>Pentapetalae</taxon>
        <taxon>Caryophyllales</taxon>
        <taxon>Nepenthaceae</taxon>
        <taxon>Nepenthes</taxon>
    </lineage>
</organism>